<keyword evidence="4" id="KW-1185">Reference proteome</keyword>
<dbReference type="EMBL" id="JAUCGR010000003">
    <property type="protein sequence ID" value="MDM7832027.1"/>
    <property type="molecule type" value="Genomic_DNA"/>
</dbReference>
<keyword evidence="2" id="KW-0812">Transmembrane</keyword>
<evidence type="ECO:0000313" key="4">
    <source>
        <dbReference type="Proteomes" id="UP001321453"/>
    </source>
</evidence>
<dbReference type="Proteomes" id="UP001321453">
    <property type="component" value="Unassembled WGS sequence"/>
</dbReference>
<evidence type="ECO:0008006" key="5">
    <source>
        <dbReference type="Google" id="ProtNLM"/>
    </source>
</evidence>
<organism evidence="3 4">
    <name type="scientific">Cellulomonas edaphi</name>
    <dbReference type="NCBI Taxonomy" id="3053468"/>
    <lineage>
        <taxon>Bacteria</taxon>
        <taxon>Bacillati</taxon>
        <taxon>Actinomycetota</taxon>
        <taxon>Actinomycetes</taxon>
        <taxon>Micrococcales</taxon>
        <taxon>Cellulomonadaceae</taxon>
        <taxon>Cellulomonas</taxon>
    </lineage>
</organism>
<comment type="caution">
    <text evidence="3">The sequence shown here is derived from an EMBL/GenBank/DDBJ whole genome shotgun (WGS) entry which is preliminary data.</text>
</comment>
<name>A0ABT7SAH5_9CELL</name>
<keyword evidence="2" id="KW-1133">Transmembrane helix</keyword>
<accession>A0ABT7SAH5</accession>
<dbReference type="RefSeq" id="WP_289447479.1">
    <property type="nucleotide sequence ID" value="NZ_JAUCGR010000003.1"/>
</dbReference>
<gene>
    <name evidence="3" type="ORF">QRT05_11840</name>
</gene>
<keyword evidence="2" id="KW-0472">Membrane</keyword>
<proteinExistence type="predicted"/>
<evidence type="ECO:0000256" key="2">
    <source>
        <dbReference type="SAM" id="Phobius"/>
    </source>
</evidence>
<feature type="compositionally biased region" description="Low complexity" evidence="1">
    <location>
        <begin position="1"/>
        <end position="12"/>
    </location>
</feature>
<feature type="region of interest" description="Disordered" evidence="1">
    <location>
        <begin position="1"/>
        <end position="27"/>
    </location>
</feature>
<protein>
    <recommendedName>
        <fullName evidence="5">Cell division protein FtsL</fullName>
    </recommendedName>
</protein>
<feature type="transmembrane region" description="Helical" evidence="2">
    <location>
        <begin position="43"/>
        <end position="64"/>
    </location>
</feature>
<evidence type="ECO:0000256" key="1">
    <source>
        <dbReference type="SAM" id="MobiDB-lite"/>
    </source>
</evidence>
<evidence type="ECO:0000313" key="3">
    <source>
        <dbReference type="EMBL" id="MDM7832027.1"/>
    </source>
</evidence>
<sequence length="137" mass="14622">MSAQATARVAPPAFAPRPRPEREAAPAPRLRVVRAPAQARTRVPFVLVCMAVLAAALLSALLLNTQMAQNAYQRHDLTNELARLDQDQKDLVAVLDHKSSPEELAASARRLGMVPAAGTGWVRLADGSVQGVPKASK</sequence>
<reference evidence="3 4" key="1">
    <citation type="submission" date="2023-06" db="EMBL/GenBank/DDBJ databases">
        <title>Cellulomonas sp. MW9 Whole genome sequence.</title>
        <authorList>
            <person name="Park S."/>
        </authorList>
    </citation>
    <scope>NUCLEOTIDE SEQUENCE [LARGE SCALE GENOMIC DNA]</scope>
    <source>
        <strain evidence="3 4">MW9</strain>
    </source>
</reference>